<dbReference type="InterPro" id="IPR011547">
    <property type="entry name" value="SLC26A/SulP_dom"/>
</dbReference>
<dbReference type="Proteomes" id="UP001285636">
    <property type="component" value="Unassembled WGS sequence"/>
</dbReference>
<name>A0AAJ2NSL7_ALKPS</name>
<evidence type="ECO:0000256" key="3">
    <source>
        <dbReference type="ARBA" id="ARBA00022989"/>
    </source>
</evidence>
<sequence>MLAGVIVGILVIPQSLGYAMLSGLPPVYGLY</sequence>
<dbReference type="EMBL" id="JAWJAY010000742">
    <property type="protein sequence ID" value="MDV2887974.1"/>
    <property type="molecule type" value="Genomic_DNA"/>
</dbReference>
<dbReference type="RefSeq" id="WP_323468059.1">
    <property type="nucleotide sequence ID" value="NZ_JAWJAY010000742.1"/>
</dbReference>
<keyword evidence="2" id="KW-0812">Transmembrane</keyword>
<protein>
    <submittedName>
        <fullName evidence="6">SulP family inorganic anion transporter</fullName>
    </submittedName>
</protein>
<keyword evidence="3" id="KW-1133">Transmembrane helix</keyword>
<evidence type="ECO:0000313" key="7">
    <source>
        <dbReference type="Proteomes" id="UP001285636"/>
    </source>
</evidence>
<evidence type="ECO:0000256" key="2">
    <source>
        <dbReference type="ARBA" id="ARBA00022692"/>
    </source>
</evidence>
<accession>A0AAJ2NSL7</accession>
<proteinExistence type="predicted"/>
<dbReference type="AlphaFoldDB" id="A0AAJ2NSL7"/>
<evidence type="ECO:0000256" key="4">
    <source>
        <dbReference type="ARBA" id="ARBA00023136"/>
    </source>
</evidence>
<comment type="caution">
    <text evidence="6">The sequence shown here is derived from an EMBL/GenBank/DDBJ whole genome shotgun (WGS) entry which is preliminary data.</text>
</comment>
<organism evidence="6 7">
    <name type="scientific">Alkalihalophilus pseudofirmus</name>
    <name type="common">Bacillus pseudofirmus</name>
    <dbReference type="NCBI Taxonomy" id="79885"/>
    <lineage>
        <taxon>Bacteria</taxon>
        <taxon>Bacillati</taxon>
        <taxon>Bacillota</taxon>
        <taxon>Bacilli</taxon>
        <taxon>Bacillales</taxon>
        <taxon>Bacillaceae</taxon>
        <taxon>Alkalihalophilus</taxon>
    </lineage>
</organism>
<feature type="domain" description="SLC26A/SulP transporter" evidence="5">
    <location>
        <begin position="2"/>
        <end position="31"/>
    </location>
</feature>
<comment type="subcellular location">
    <subcellularLocation>
        <location evidence="1">Membrane</location>
        <topology evidence="1">Multi-pass membrane protein</topology>
    </subcellularLocation>
</comment>
<evidence type="ECO:0000256" key="1">
    <source>
        <dbReference type="ARBA" id="ARBA00004141"/>
    </source>
</evidence>
<evidence type="ECO:0000313" key="6">
    <source>
        <dbReference type="EMBL" id="MDV2887974.1"/>
    </source>
</evidence>
<dbReference type="GO" id="GO:0016020">
    <property type="term" value="C:membrane"/>
    <property type="evidence" value="ECO:0007669"/>
    <property type="project" value="UniProtKB-SubCell"/>
</dbReference>
<reference evidence="6" key="1">
    <citation type="submission" date="2023-10" db="EMBL/GenBank/DDBJ databases">
        <title>Screening of Alkalihalophilus pseudofirmusBZ-TG-HK211 and Its Alleviation of Salt Stress on Rapeseed Growth.</title>
        <authorList>
            <person name="Zhao B."/>
            <person name="Guo T."/>
        </authorList>
    </citation>
    <scope>NUCLEOTIDE SEQUENCE</scope>
    <source>
        <strain evidence="6">BZ-TG-HK211</strain>
    </source>
</reference>
<feature type="non-terminal residue" evidence="6">
    <location>
        <position position="31"/>
    </location>
</feature>
<gene>
    <name evidence="6" type="ORF">RYX45_22665</name>
</gene>
<keyword evidence="4" id="KW-0472">Membrane</keyword>
<evidence type="ECO:0000259" key="5">
    <source>
        <dbReference type="Pfam" id="PF00916"/>
    </source>
</evidence>
<dbReference type="Pfam" id="PF00916">
    <property type="entry name" value="Sulfate_transp"/>
    <property type="match status" value="1"/>
</dbReference>